<sequence length="63" mass="7175">IKTSHLRFCKPAVSFPWLWGSVASSSLVLLCFLSLLQEKVGQGNMWNKQPISNKYGTWIPEDH</sequence>
<feature type="transmembrane region" description="Helical" evidence="1">
    <location>
        <begin position="17"/>
        <end position="36"/>
    </location>
</feature>
<feature type="non-terminal residue" evidence="2">
    <location>
        <position position="1"/>
    </location>
</feature>
<dbReference type="AlphaFoldDB" id="A0A9Q0Y3W3"/>
<reference evidence="2" key="1">
    <citation type="journal article" date="2023" name="DNA Res.">
        <title>Chromosome-level genome assembly of Phrynocephalus forsythii using third-generation DNA sequencing and Hi-C analysis.</title>
        <authorList>
            <person name="Qi Y."/>
            <person name="Zhao W."/>
            <person name="Zhao Y."/>
            <person name="Niu C."/>
            <person name="Cao S."/>
            <person name="Zhang Y."/>
        </authorList>
    </citation>
    <scope>NUCLEOTIDE SEQUENCE</scope>
    <source>
        <tissue evidence="2">Muscle</tissue>
    </source>
</reference>
<keyword evidence="1" id="KW-0472">Membrane</keyword>
<evidence type="ECO:0000313" key="2">
    <source>
        <dbReference type="EMBL" id="KAJ7341317.1"/>
    </source>
</evidence>
<comment type="caution">
    <text evidence="2">The sequence shown here is derived from an EMBL/GenBank/DDBJ whole genome shotgun (WGS) entry which is preliminary data.</text>
</comment>
<gene>
    <name evidence="2" type="ORF">JRQ81_005271</name>
</gene>
<accession>A0A9Q0Y3W3</accession>
<evidence type="ECO:0000313" key="3">
    <source>
        <dbReference type="Proteomes" id="UP001142489"/>
    </source>
</evidence>
<keyword evidence="1" id="KW-0812">Transmembrane</keyword>
<name>A0A9Q0Y3W3_9SAUR</name>
<protein>
    <submittedName>
        <fullName evidence="2">Uncharacterized protein</fullName>
    </submittedName>
</protein>
<evidence type="ECO:0000256" key="1">
    <source>
        <dbReference type="SAM" id="Phobius"/>
    </source>
</evidence>
<dbReference type="EMBL" id="JAPFRF010000002">
    <property type="protein sequence ID" value="KAJ7341317.1"/>
    <property type="molecule type" value="Genomic_DNA"/>
</dbReference>
<proteinExistence type="predicted"/>
<keyword evidence="1" id="KW-1133">Transmembrane helix</keyword>
<keyword evidence="3" id="KW-1185">Reference proteome</keyword>
<organism evidence="2 3">
    <name type="scientific">Phrynocephalus forsythii</name>
    <dbReference type="NCBI Taxonomy" id="171643"/>
    <lineage>
        <taxon>Eukaryota</taxon>
        <taxon>Metazoa</taxon>
        <taxon>Chordata</taxon>
        <taxon>Craniata</taxon>
        <taxon>Vertebrata</taxon>
        <taxon>Euteleostomi</taxon>
        <taxon>Lepidosauria</taxon>
        <taxon>Squamata</taxon>
        <taxon>Bifurcata</taxon>
        <taxon>Unidentata</taxon>
        <taxon>Episquamata</taxon>
        <taxon>Toxicofera</taxon>
        <taxon>Iguania</taxon>
        <taxon>Acrodonta</taxon>
        <taxon>Agamidae</taxon>
        <taxon>Agaminae</taxon>
        <taxon>Phrynocephalus</taxon>
    </lineage>
</organism>
<dbReference type="Proteomes" id="UP001142489">
    <property type="component" value="Unassembled WGS sequence"/>
</dbReference>